<dbReference type="Pfam" id="PF06723">
    <property type="entry name" value="MreB_Mbl"/>
    <property type="match status" value="1"/>
</dbReference>
<dbReference type="Proteomes" id="UP001357733">
    <property type="component" value="Unassembled WGS sequence"/>
</dbReference>
<evidence type="ECO:0000256" key="2">
    <source>
        <dbReference type="ARBA" id="ARBA00022741"/>
    </source>
</evidence>
<dbReference type="Gene3D" id="3.30.420.40">
    <property type="match status" value="2"/>
</dbReference>
<evidence type="ECO:0000256" key="4">
    <source>
        <dbReference type="ARBA" id="ARBA00022960"/>
    </source>
</evidence>
<comment type="caution">
    <text evidence="7">The sequence shown here is derived from an EMBL/GenBank/DDBJ whole genome shotgun (WGS) entry which is preliminary data.</text>
</comment>
<dbReference type="HAMAP" id="MF_02207">
    <property type="entry name" value="MreB"/>
    <property type="match status" value="1"/>
</dbReference>
<gene>
    <name evidence="6" type="primary">mreB</name>
    <name evidence="7" type="ORF">VLK81_07665</name>
</gene>
<sequence length="340" mass="37534">MAIFNFLQKDIAIDLGTMNTLCYVDGKGITINESSMVAIDVNTGRIIAVGEEAFILFGKTPQNITIMKPLEEGVIRDYEITQTMLRYFLDKSRNGVSLLQPRALVTIPASITDVEKRAVEDAALQAGARDIVLVPETLATAVGMGLDAFSAKGSLVLNLGAGTCECSVVSLGGVVSSKSIGFGSEKINSIINQEIKDFYSLQISFEEEERIKKEIISIEEYKENVSFDVSGRDKVTYLPTIKQVDSSILNAKIREAFLVVVDLVRDVLERTPPSLSKDILDNGIYISGGLSRINGLKPFLSKYLNYRLNFDENPETSTAEGIGQLLKRYNSLKERRKRTR</sequence>
<organism evidence="7 8">
    <name type="scientific">Citroniella saccharovorans</name>
    <dbReference type="NCBI Taxonomy" id="2053367"/>
    <lineage>
        <taxon>Bacteria</taxon>
        <taxon>Bacillati</taxon>
        <taxon>Bacillota</taxon>
        <taxon>Tissierellia</taxon>
        <taxon>Tissierellales</taxon>
        <taxon>Peptoniphilaceae</taxon>
        <taxon>Citroniella</taxon>
    </lineage>
</organism>
<dbReference type="PANTHER" id="PTHR42749:SF1">
    <property type="entry name" value="CELL SHAPE-DETERMINING PROTEIN MREB"/>
    <property type="match status" value="1"/>
</dbReference>
<comment type="function">
    <text evidence="6">Forms membrane-associated dynamic filaments that are essential for cell shape determination. Acts by regulating cell wall synthesis and cell elongation, and thus cell shape. A feedback loop between cell geometry and MreB localization may maintain elongated cell shape by targeting cell wall growth to regions of negative cell wall curvature.</text>
</comment>
<protein>
    <recommendedName>
        <fullName evidence="6">Cell shape-determining protein MreB</fullName>
    </recommendedName>
</protein>
<comment type="subcellular location">
    <subcellularLocation>
        <location evidence="6">Cytoplasm</location>
    </subcellularLocation>
    <text evidence="6">Membrane-associated.</text>
</comment>
<keyword evidence="8" id="KW-1185">Reference proteome</keyword>
<evidence type="ECO:0000313" key="7">
    <source>
        <dbReference type="EMBL" id="MEB3429882.1"/>
    </source>
</evidence>
<evidence type="ECO:0000256" key="5">
    <source>
        <dbReference type="ARBA" id="ARBA00023458"/>
    </source>
</evidence>
<name>A0AAW9N0S1_9FIRM</name>
<dbReference type="GO" id="GO:0008360">
    <property type="term" value="P:regulation of cell shape"/>
    <property type="evidence" value="ECO:0007669"/>
    <property type="project" value="UniProtKB-UniRule"/>
</dbReference>
<dbReference type="InterPro" id="IPR056546">
    <property type="entry name" value="MreB_MamK-like"/>
</dbReference>
<dbReference type="EMBL" id="JAYKOT010000003">
    <property type="protein sequence ID" value="MEB3429882.1"/>
    <property type="molecule type" value="Genomic_DNA"/>
</dbReference>
<dbReference type="AlphaFoldDB" id="A0AAW9N0S1"/>
<keyword evidence="3 6" id="KW-0067">ATP-binding</keyword>
<dbReference type="GO" id="GO:0005524">
    <property type="term" value="F:ATP binding"/>
    <property type="evidence" value="ECO:0007669"/>
    <property type="project" value="UniProtKB-KW"/>
</dbReference>
<keyword evidence="1 6" id="KW-0963">Cytoplasm</keyword>
<dbReference type="GO" id="GO:0000902">
    <property type="term" value="P:cell morphogenesis"/>
    <property type="evidence" value="ECO:0007669"/>
    <property type="project" value="InterPro"/>
</dbReference>
<dbReference type="SUPFAM" id="SSF53067">
    <property type="entry name" value="Actin-like ATPase domain"/>
    <property type="match status" value="2"/>
</dbReference>
<evidence type="ECO:0000256" key="3">
    <source>
        <dbReference type="ARBA" id="ARBA00022840"/>
    </source>
</evidence>
<dbReference type="InterPro" id="IPR004753">
    <property type="entry name" value="MreB"/>
</dbReference>
<dbReference type="InterPro" id="IPR043129">
    <property type="entry name" value="ATPase_NBD"/>
</dbReference>
<proteinExistence type="inferred from homology"/>
<evidence type="ECO:0000256" key="6">
    <source>
        <dbReference type="HAMAP-Rule" id="MF_02207"/>
    </source>
</evidence>
<comment type="similarity">
    <text evidence="5 6">Belongs to the FtsA/MreB family.</text>
</comment>
<dbReference type="PANTHER" id="PTHR42749">
    <property type="entry name" value="CELL SHAPE-DETERMINING PROTEIN MREB"/>
    <property type="match status" value="1"/>
</dbReference>
<dbReference type="RefSeq" id="WP_324620037.1">
    <property type="nucleotide sequence ID" value="NZ_JAYKOT010000003.1"/>
</dbReference>
<keyword evidence="2 6" id="KW-0547">Nucleotide-binding</keyword>
<accession>A0AAW9N0S1</accession>
<dbReference type="NCBIfam" id="NF010539">
    <property type="entry name" value="PRK13927.1"/>
    <property type="match status" value="1"/>
</dbReference>
<keyword evidence="4 6" id="KW-0133">Cell shape</keyword>
<comment type="caution">
    <text evidence="6">Lacks conserved residue(s) required for the propagation of feature annotation.</text>
</comment>
<feature type="binding site" evidence="6">
    <location>
        <begin position="209"/>
        <end position="212"/>
    </location>
    <ligand>
        <name>ATP</name>
        <dbReference type="ChEBI" id="CHEBI:30616"/>
    </ligand>
</feature>
<comment type="subunit">
    <text evidence="6">Forms polymers.</text>
</comment>
<evidence type="ECO:0000313" key="8">
    <source>
        <dbReference type="Proteomes" id="UP001357733"/>
    </source>
</evidence>
<feature type="binding site" evidence="6">
    <location>
        <begin position="161"/>
        <end position="163"/>
    </location>
    <ligand>
        <name>ATP</name>
        <dbReference type="ChEBI" id="CHEBI:30616"/>
    </ligand>
</feature>
<dbReference type="PRINTS" id="PR01652">
    <property type="entry name" value="SHAPEPROTEIN"/>
</dbReference>
<dbReference type="GO" id="GO:0005737">
    <property type="term" value="C:cytoplasm"/>
    <property type="evidence" value="ECO:0007669"/>
    <property type="project" value="UniProtKB-SubCell"/>
</dbReference>
<reference evidence="7 8" key="1">
    <citation type="submission" date="2024-01" db="EMBL/GenBank/DDBJ databases">
        <title>Complete genome sequence of Citroniella saccharovorans strain M6.X9, isolated from human fecal sample.</title>
        <authorList>
            <person name="Cheng G."/>
            <person name="Westerholm M."/>
            <person name="Schnurer A."/>
        </authorList>
    </citation>
    <scope>NUCLEOTIDE SEQUENCE [LARGE SCALE GENOMIC DNA]</scope>
    <source>
        <strain evidence="7 8">DSM 29873</strain>
    </source>
</reference>
<evidence type="ECO:0000256" key="1">
    <source>
        <dbReference type="ARBA" id="ARBA00022490"/>
    </source>
</evidence>